<dbReference type="STRING" id="407022.SAMN05661044_05382"/>
<dbReference type="Pfam" id="PF22827">
    <property type="entry name" value="GldL_N"/>
    <property type="match status" value="1"/>
</dbReference>
<reference evidence="4" key="1">
    <citation type="submission" date="2016-10" db="EMBL/GenBank/DDBJ databases">
        <authorList>
            <person name="Varghese N."/>
            <person name="Submissions S."/>
        </authorList>
    </citation>
    <scope>NUCLEOTIDE SEQUENCE [LARGE SCALE GENOMIC DNA]</scope>
    <source>
        <strain evidence="4">DSM 18733</strain>
    </source>
</reference>
<feature type="transmembrane region" description="Helical" evidence="1">
    <location>
        <begin position="12"/>
        <end position="30"/>
    </location>
</feature>
<dbReference type="AlphaFoldDB" id="A0A1H7YXK2"/>
<accession>A0A1H7YXK2</accession>
<dbReference type="NCBIfam" id="TIGR03513">
    <property type="entry name" value="GldL_gliding"/>
    <property type="match status" value="1"/>
</dbReference>
<proteinExistence type="predicted"/>
<dbReference type="InterPro" id="IPR019852">
    <property type="entry name" value="Motility-assoc_prot_GldL"/>
</dbReference>
<gene>
    <name evidence="3" type="ORF">SAMN05661044_05382</name>
</gene>
<keyword evidence="1" id="KW-0812">Transmembrane</keyword>
<evidence type="ECO:0000313" key="3">
    <source>
        <dbReference type="EMBL" id="SEM51022.1"/>
    </source>
</evidence>
<name>A0A1H7YXK2_OLID1</name>
<keyword evidence="1" id="KW-1133">Transmembrane helix</keyword>
<evidence type="ECO:0000313" key="4">
    <source>
        <dbReference type="Proteomes" id="UP000199421"/>
    </source>
</evidence>
<dbReference type="Proteomes" id="UP000199421">
    <property type="component" value="Unassembled WGS sequence"/>
</dbReference>
<dbReference type="RefSeq" id="WP_093332507.1">
    <property type="nucleotide sequence ID" value="NZ_FOAF01000014.1"/>
</dbReference>
<sequence length="270" mass="29756">MKKKDNSNWLHVAISWGASVVILGALFKILHIGGAMANYMIGAGLGVEAFLFFLMGFNPPAKDPEWERVYPELSDSYTGELPKSSARQVATAPGTSTTAALDKMFADAQVGPDTIESLGRGLRSFNEKVTAINNISDASFAANEFTEKLRQASSKFDHLSVAFEKASENLVAMSTSNSDTKGYHEQVQQLTQNLGSLNAMYERELHDSNTHLQSMNRFYEHLSSTMQNFNESLDDSKMFKDEVSKLAKNLAALNAVYGNMLSAMNQPRTF</sequence>
<keyword evidence="4" id="KW-1185">Reference proteome</keyword>
<dbReference type="OrthoDB" id="1466660at2"/>
<keyword evidence="1" id="KW-0472">Membrane</keyword>
<protein>
    <submittedName>
        <fullName evidence="3">Gliding motility-associated protein GldL</fullName>
    </submittedName>
</protein>
<dbReference type="InterPro" id="IPR055087">
    <property type="entry name" value="GldL-like_N"/>
</dbReference>
<evidence type="ECO:0000256" key="1">
    <source>
        <dbReference type="SAM" id="Phobius"/>
    </source>
</evidence>
<evidence type="ECO:0000259" key="2">
    <source>
        <dbReference type="Pfam" id="PF22827"/>
    </source>
</evidence>
<dbReference type="EMBL" id="FOAF01000014">
    <property type="protein sequence ID" value="SEM51022.1"/>
    <property type="molecule type" value="Genomic_DNA"/>
</dbReference>
<feature type="domain" description="Gliding motility protein GldL-like N-terminal" evidence="2">
    <location>
        <begin position="14"/>
        <end position="75"/>
    </location>
</feature>
<organism evidence="3 4">
    <name type="scientific">Olivibacter domesticus</name>
    <name type="common">Pseudosphingobacterium domesticum</name>
    <dbReference type="NCBI Taxonomy" id="407022"/>
    <lineage>
        <taxon>Bacteria</taxon>
        <taxon>Pseudomonadati</taxon>
        <taxon>Bacteroidota</taxon>
        <taxon>Sphingobacteriia</taxon>
        <taxon>Sphingobacteriales</taxon>
        <taxon>Sphingobacteriaceae</taxon>
        <taxon>Olivibacter</taxon>
    </lineage>
</organism>